<dbReference type="GO" id="GO:0005576">
    <property type="term" value="C:extracellular region"/>
    <property type="evidence" value="ECO:0007669"/>
    <property type="project" value="TreeGrafter"/>
</dbReference>
<evidence type="ECO:0000256" key="2">
    <source>
        <dbReference type="ARBA" id="ARBA00022801"/>
    </source>
</evidence>
<dbReference type="PANTHER" id="PTHR31297">
    <property type="entry name" value="GLUCAN ENDO-1,6-BETA-GLUCOSIDASE B"/>
    <property type="match status" value="1"/>
</dbReference>
<feature type="compositionally biased region" description="Polar residues" evidence="5">
    <location>
        <begin position="747"/>
        <end position="756"/>
    </location>
</feature>
<evidence type="ECO:0000256" key="3">
    <source>
        <dbReference type="ARBA" id="ARBA00023295"/>
    </source>
</evidence>
<keyword evidence="3" id="KW-0326">Glycosidase</keyword>
<sequence>MRRFFDKARSAFDGHRSGGGFTGQQQQQPIQESGDRPSEIQPPTPADVTRYRYHHGTNLGSVFVLEKWLTGSMFHEKTQGSSELSAVETRVKHEGVDAARERHEKHWREYVSDGDLDWLREVAKCTTVRLPIGYWGLGPPYCEGTPFKDVAGVYQNAWQAVKDLVQRCHGRGIGVLIDLHGLPGGANPQDHSGTDFKKADFWESRSNRELAVRCLCFIAQQVRNMEGVVGLQIINEAERNAKGMFDWYDAVLGELVKIDPTMPIYVSDAWQLEKGASWSLARNSLRYGQVNPVIIDTHVYFCFGADDHSKSPQQIISEVPGVFSGLDGKDGSVVDHGAAQAIVGEYSCVLGDSSWAKSGGTAKEDLVRQFGNAESSIFQARAGGSFFWTYRMDWMPGGEWGFRQMTEQGAIVPPLCLTLSAQDVQGRIQNAQGQQQQRKQNTVSSHTHYWDSNHPGQYEHWRFEQGWDVGFNDAMSFFGARSQASLNGGDKIGMLDLWVLKRLRESGQGGKFVWEFEQGLRQGVRDFYESRAQSFQASIDTASFFDAYHKTDQIVSKKHNNASNEYTDAREKIDSPQVTTPADPVNEVETDTKMTSTPTAASTSAMSTPSAMPSTPTLAATPPMPAISPQGAIAAQHQPRSGTYVKAGYYAGLYVQPRGLSEMQCWELESKGRCYWKREWVVLPDGKGEGQWQERAVKFGQLDPDQKVSWYNSMYHHQMIRATRGDLRAAGGEVRNEAPNVNGGGSLATSTGTEGQRVTRQVTVAGDGGVQNGGRGLRLDGSEAGEAYRHQIEMGTDAVAAYGEMPLHIPPLGLDAGYPRATQEMAEDDQVLAYRLHTPAIELHQCLRDGVDRRPLSQKLHESLIGSRRKVAKGRLYRRSSRAPGQVAEIVTFKPNGGYDHGGLNTQIGARWRGAELPPIYREGWDEFTSTAARAARWEKPVGEGMMGRIAVDLKFPSPYKQEEF</sequence>
<feature type="compositionally biased region" description="Basic and acidic residues" evidence="5">
    <location>
        <begin position="1"/>
        <end position="16"/>
    </location>
</feature>
<dbReference type="Gene3D" id="3.20.20.80">
    <property type="entry name" value="Glycosidases"/>
    <property type="match status" value="1"/>
</dbReference>
<feature type="region of interest" description="Disordered" evidence="5">
    <location>
        <begin position="1"/>
        <end position="47"/>
    </location>
</feature>
<dbReference type="InterPro" id="IPR001547">
    <property type="entry name" value="Glyco_hydro_5"/>
</dbReference>
<evidence type="ECO:0000313" key="8">
    <source>
        <dbReference type="Proteomes" id="UP001138500"/>
    </source>
</evidence>
<dbReference type="GO" id="GO:0009251">
    <property type="term" value="P:glucan catabolic process"/>
    <property type="evidence" value="ECO:0007669"/>
    <property type="project" value="TreeGrafter"/>
</dbReference>
<keyword evidence="2 7" id="KW-0378">Hydrolase</keyword>
<evidence type="ECO:0000256" key="1">
    <source>
        <dbReference type="ARBA" id="ARBA00005641"/>
    </source>
</evidence>
<gene>
    <name evidence="7" type="ORF">Tdes44962_MAKER02890</name>
</gene>
<protein>
    <submittedName>
        <fullName evidence="7">Glycoside hydrolase family 5 protein</fullName>
    </submittedName>
</protein>
<comment type="caution">
    <text evidence="7">The sequence shown here is derived from an EMBL/GenBank/DDBJ whole genome shotgun (WGS) entry which is preliminary data.</text>
</comment>
<proteinExistence type="inferred from homology"/>
<dbReference type="Proteomes" id="UP001138500">
    <property type="component" value="Unassembled WGS sequence"/>
</dbReference>
<dbReference type="GO" id="GO:0071555">
    <property type="term" value="P:cell wall organization"/>
    <property type="evidence" value="ECO:0007669"/>
    <property type="project" value="UniProtKB-KW"/>
</dbReference>
<dbReference type="OrthoDB" id="1887033at2759"/>
<name>A0A9W7SSB2_9PEZI</name>
<dbReference type="FunFam" id="3.20.20.80:FF:000100">
    <property type="entry name" value="Glycoside hydrolase superfamily"/>
    <property type="match status" value="1"/>
</dbReference>
<dbReference type="AlphaFoldDB" id="A0A9W7SSB2"/>
<evidence type="ECO:0000256" key="4">
    <source>
        <dbReference type="ARBA" id="ARBA00023316"/>
    </source>
</evidence>
<feature type="domain" description="Glycoside hydrolase family 5" evidence="6">
    <location>
        <begin position="102"/>
        <end position="347"/>
    </location>
</feature>
<dbReference type="SUPFAM" id="SSF51445">
    <property type="entry name" value="(Trans)glycosidases"/>
    <property type="match status" value="1"/>
</dbReference>
<dbReference type="GO" id="GO:0009986">
    <property type="term" value="C:cell surface"/>
    <property type="evidence" value="ECO:0007669"/>
    <property type="project" value="TreeGrafter"/>
</dbReference>
<feature type="compositionally biased region" description="Low complexity" evidence="5">
    <location>
        <begin position="594"/>
        <end position="617"/>
    </location>
</feature>
<feature type="region of interest" description="Disordered" evidence="5">
    <location>
        <begin position="589"/>
        <end position="617"/>
    </location>
</feature>
<reference evidence="7 8" key="1">
    <citation type="journal article" date="2018" name="IMA Fungus">
        <title>IMA Genome-F 10: Nine draft genome sequences of Claviceps purpurea s.lat., including C. arundinis, C. humidiphila, and C. cf. spartinae, pseudomolecules for the pitch canker pathogen Fusarium circinatum, draft genome of Davidsoniella eucalypti, Grosmannia galeiformis, Quambalaria eucalypti, and Teratosphaeria destructans.</title>
        <authorList>
            <person name="Wingfield B.D."/>
            <person name="Liu M."/>
            <person name="Nguyen H.D."/>
            <person name="Lane F.A."/>
            <person name="Morgan S.W."/>
            <person name="De Vos L."/>
            <person name="Wilken P.M."/>
            <person name="Duong T.A."/>
            <person name="Aylward J."/>
            <person name="Coetzee M.P."/>
            <person name="Dadej K."/>
            <person name="De Beer Z.W."/>
            <person name="Findlay W."/>
            <person name="Havenga M."/>
            <person name="Kolarik M."/>
            <person name="Menzies J.G."/>
            <person name="Naidoo K."/>
            <person name="Pochopski O."/>
            <person name="Shoukouhi P."/>
            <person name="Santana Q.C."/>
            <person name="Seifert K.A."/>
            <person name="Soal N."/>
            <person name="Steenkamp E.T."/>
            <person name="Tatham C.T."/>
            <person name="van der Nest M.A."/>
            <person name="Wingfield M.J."/>
        </authorList>
    </citation>
    <scope>NUCLEOTIDE SEQUENCE [LARGE SCALE GENOMIC DNA]</scope>
    <source>
        <strain evidence="7">CMW44962</strain>
    </source>
</reference>
<dbReference type="EMBL" id="RIBY02001879">
    <property type="protein sequence ID" value="KAH9827443.1"/>
    <property type="molecule type" value="Genomic_DNA"/>
</dbReference>
<feature type="region of interest" description="Disordered" evidence="5">
    <location>
        <begin position="735"/>
        <end position="756"/>
    </location>
</feature>
<dbReference type="PANTHER" id="PTHR31297:SF43">
    <property type="entry name" value="GLUCAN 1,3-BETA-GLUCOSIDASE 3"/>
    <property type="match status" value="1"/>
</dbReference>
<dbReference type="GO" id="GO:0046557">
    <property type="term" value="F:glucan endo-1,6-beta-glucosidase activity"/>
    <property type="evidence" value="ECO:0007669"/>
    <property type="project" value="TreeGrafter"/>
</dbReference>
<dbReference type="Pfam" id="PF00150">
    <property type="entry name" value="Cellulase"/>
    <property type="match status" value="1"/>
</dbReference>
<accession>A0A9W7SSB2</accession>
<dbReference type="GO" id="GO:0005737">
    <property type="term" value="C:cytoplasm"/>
    <property type="evidence" value="ECO:0007669"/>
    <property type="project" value="UniProtKB-ARBA"/>
</dbReference>
<organism evidence="7 8">
    <name type="scientific">Teratosphaeria destructans</name>
    <dbReference type="NCBI Taxonomy" id="418781"/>
    <lineage>
        <taxon>Eukaryota</taxon>
        <taxon>Fungi</taxon>
        <taxon>Dikarya</taxon>
        <taxon>Ascomycota</taxon>
        <taxon>Pezizomycotina</taxon>
        <taxon>Dothideomycetes</taxon>
        <taxon>Dothideomycetidae</taxon>
        <taxon>Mycosphaerellales</taxon>
        <taxon>Teratosphaeriaceae</taxon>
        <taxon>Teratosphaeria</taxon>
    </lineage>
</organism>
<dbReference type="InterPro" id="IPR017853">
    <property type="entry name" value="GH"/>
</dbReference>
<evidence type="ECO:0000256" key="5">
    <source>
        <dbReference type="SAM" id="MobiDB-lite"/>
    </source>
</evidence>
<evidence type="ECO:0000259" key="6">
    <source>
        <dbReference type="Pfam" id="PF00150"/>
    </source>
</evidence>
<feature type="compositionally biased region" description="Low complexity" evidence="5">
    <location>
        <begin position="23"/>
        <end position="32"/>
    </location>
</feature>
<evidence type="ECO:0000313" key="7">
    <source>
        <dbReference type="EMBL" id="KAH9827443.1"/>
    </source>
</evidence>
<reference evidence="7 8" key="2">
    <citation type="journal article" date="2021" name="Curr. Genet.">
        <title>Genetic response to nitrogen starvation in the aggressive Eucalyptus foliar pathogen Teratosphaeria destructans.</title>
        <authorList>
            <person name="Havenga M."/>
            <person name="Wingfield B.D."/>
            <person name="Wingfield M.J."/>
            <person name="Dreyer L.L."/>
            <person name="Roets F."/>
            <person name="Aylward J."/>
        </authorList>
    </citation>
    <scope>NUCLEOTIDE SEQUENCE [LARGE SCALE GENOMIC DNA]</scope>
    <source>
        <strain evidence="7">CMW44962</strain>
    </source>
</reference>
<comment type="similarity">
    <text evidence="1">Belongs to the glycosyl hydrolase 5 (cellulase A) family.</text>
</comment>
<dbReference type="InterPro" id="IPR050386">
    <property type="entry name" value="Glycosyl_hydrolase_5"/>
</dbReference>
<keyword evidence="4" id="KW-0961">Cell wall biogenesis/degradation</keyword>
<keyword evidence="8" id="KW-1185">Reference proteome</keyword>